<organism evidence="3 4">
    <name type="scientific">Saccharothrix syringae</name>
    <name type="common">Nocardiopsis syringae</name>
    <dbReference type="NCBI Taxonomy" id="103733"/>
    <lineage>
        <taxon>Bacteria</taxon>
        <taxon>Bacillati</taxon>
        <taxon>Actinomycetota</taxon>
        <taxon>Actinomycetes</taxon>
        <taxon>Pseudonocardiales</taxon>
        <taxon>Pseudonocardiaceae</taxon>
        <taxon>Saccharothrix</taxon>
    </lineage>
</organism>
<evidence type="ECO:0000313" key="4">
    <source>
        <dbReference type="Proteomes" id="UP000325787"/>
    </source>
</evidence>
<proteinExistence type="predicted"/>
<reference evidence="4" key="1">
    <citation type="journal article" date="2021" name="Curr. Microbiol.">
        <title>Complete genome of nocamycin-producing strain Saccharothrix syringae NRRL B-16468 reveals the biosynthetic potential for secondary metabolites.</title>
        <authorList>
            <person name="Mo X."/>
            <person name="Yang S."/>
        </authorList>
    </citation>
    <scope>NUCLEOTIDE SEQUENCE [LARGE SCALE GENOMIC DNA]</scope>
    <source>
        <strain evidence="4">ATCC 51364 / DSM 43886 / JCM 6844 / KCTC 9398 / NBRC 14523 / NRRL B-16468 / INA 2240</strain>
    </source>
</reference>
<feature type="region of interest" description="Disordered" evidence="1">
    <location>
        <begin position="67"/>
        <end position="124"/>
    </location>
</feature>
<accession>A0A5Q0H5J7</accession>
<dbReference type="AlphaFoldDB" id="A0A5Q0H5J7"/>
<dbReference type="Proteomes" id="UP000325787">
    <property type="component" value="Chromosome"/>
</dbReference>
<dbReference type="EMBL" id="CP034550">
    <property type="protein sequence ID" value="QFZ21263.1"/>
    <property type="molecule type" value="Genomic_DNA"/>
</dbReference>
<evidence type="ECO:0000259" key="2">
    <source>
        <dbReference type="Pfam" id="PF12697"/>
    </source>
</evidence>
<evidence type="ECO:0000313" key="3">
    <source>
        <dbReference type="EMBL" id="QFZ21263.1"/>
    </source>
</evidence>
<dbReference type="GO" id="GO:0016787">
    <property type="term" value="F:hydrolase activity"/>
    <property type="evidence" value="ECO:0007669"/>
    <property type="project" value="UniProtKB-KW"/>
</dbReference>
<feature type="domain" description="AB hydrolase-1" evidence="2">
    <location>
        <begin position="134"/>
        <end position="371"/>
    </location>
</feature>
<dbReference type="KEGG" id="ssyi:EKG83_31200"/>
<name>A0A5Q0H5J7_SACSY</name>
<dbReference type="InterPro" id="IPR050228">
    <property type="entry name" value="Carboxylesterase_BioH"/>
</dbReference>
<keyword evidence="3" id="KW-0378">Hydrolase</keyword>
<sequence length="402" mass="42794">MHAEPFAEWVPSGHGTGSGRCARAPASGSVRPVGVPRHRTRSAGAADRLRPLSAPLWWDRQRRISAGRAEKREHSTPPGGPNVSGPERRVCSTRAPAHESDSRRESVDENAGFRYEPHSADGRAQTGSTIRTALFCHAAGFTGLVWRSCAVQLSTPLRVVAPDLRGHGGAPPLAEDDDWGVFAEDVLAEAAELGPGPLIGVGHSLGGTALLLAEARRPGTFDLLVCFEPILATHHDPTFAEAAARRRAVFPSRAEALARYASRPPLSLLAPEVLADYVDSGLAPDPDGRMRLRCAPEVEAHLFRTAISCPWRAALPRVTCPTLLLRGGESVVVTRKSLVAACAELPAGQLREIPGMDHLGPLTRPAVFAEVLDGLFADFLKSSDPAAPTNPAPLTPTDHRNA</sequence>
<protein>
    <submittedName>
        <fullName evidence="3">Alpha/beta hydrolase</fullName>
    </submittedName>
</protein>
<dbReference type="PANTHER" id="PTHR43194">
    <property type="entry name" value="HYDROLASE ALPHA/BETA FOLD FAMILY"/>
    <property type="match status" value="1"/>
</dbReference>
<keyword evidence="4" id="KW-1185">Reference proteome</keyword>
<dbReference type="Gene3D" id="3.40.50.1820">
    <property type="entry name" value="alpha/beta hydrolase"/>
    <property type="match status" value="1"/>
</dbReference>
<dbReference type="SUPFAM" id="SSF53474">
    <property type="entry name" value="alpha/beta-Hydrolases"/>
    <property type="match status" value="1"/>
</dbReference>
<dbReference type="Pfam" id="PF12697">
    <property type="entry name" value="Abhydrolase_6"/>
    <property type="match status" value="1"/>
</dbReference>
<gene>
    <name evidence="3" type="ORF">EKG83_31200</name>
</gene>
<dbReference type="OrthoDB" id="63519at2"/>
<evidence type="ECO:0000256" key="1">
    <source>
        <dbReference type="SAM" id="MobiDB-lite"/>
    </source>
</evidence>
<dbReference type="InterPro" id="IPR000073">
    <property type="entry name" value="AB_hydrolase_1"/>
</dbReference>
<feature type="compositionally biased region" description="Basic and acidic residues" evidence="1">
    <location>
        <begin position="86"/>
        <end position="107"/>
    </location>
</feature>
<feature type="region of interest" description="Disordered" evidence="1">
    <location>
        <begin position="1"/>
        <end position="47"/>
    </location>
</feature>
<dbReference type="InterPro" id="IPR029058">
    <property type="entry name" value="AB_hydrolase_fold"/>
</dbReference>
<dbReference type="PANTHER" id="PTHR43194:SF2">
    <property type="entry name" value="PEROXISOMAL MEMBRANE PROTEIN LPX1"/>
    <property type="match status" value="1"/>
</dbReference>